<evidence type="ECO:0000256" key="1">
    <source>
        <dbReference type="SAM" id="Phobius"/>
    </source>
</evidence>
<keyword evidence="1" id="KW-0472">Membrane</keyword>
<proteinExistence type="predicted"/>
<sequence>MSSPTSETILQHLERRLSKVDVHKSADGIAVSSFIALFQIIGASTLFSFVTHRIRLDDFRSIQHLRQINLPRLYLVLLFLTAWCYFVMTGFVLQGIGPSNSQGLCTAGIYLSASAYALSKVCVYLFLAERAYVVWCPTMITPRYKSPVYRVCAFAILCYFGVICNLFVARISILRADGMCMIGFRLSGAIPLLVYDICVSILLTGLFIWPLVRMQFHNQQLQHIARRSVIAASLVLSVSCVNIVVLAAMHGRERGFICLLTWEADVFLGSITMFWLTSGNGLRPMVSIIQHADSGSASSSSKRYPTPPPDLPFLAHGGTLPTVMDHGAFYGASGSSIGLPSPALTRESCAWAPPPLFATEREIVEKSHSFSASEE</sequence>
<accession>A0A0C3SD67</accession>
<dbReference type="Proteomes" id="UP000053257">
    <property type="component" value="Unassembled WGS sequence"/>
</dbReference>
<keyword evidence="1" id="KW-0812">Transmembrane</keyword>
<reference evidence="2 3" key="1">
    <citation type="journal article" date="2014" name="PLoS Genet.">
        <title>Analysis of the Phlebiopsis gigantea genome, transcriptome and secretome provides insight into its pioneer colonization strategies of wood.</title>
        <authorList>
            <person name="Hori C."/>
            <person name="Ishida T."/>
            <person name="Igarashi K."/>
            <person name="Samejima M."/>
            <person name="Suzuki H."/>
            <person name="Master E."/>
            <person name="Ferreira P."/>
            <person name="Ruiz-Duenas F.J."/>
            <person name="Held B."/>
            <person name="Canessa P."/>
            <person name="Larrondo L.F."/>
            <person name="Schmoll M."/>
            <person name="Druzhinina I.S."/>
            <person name="Kubicek C.P."/>
            <person name="Gaskell J.A."/>
            <person name="Kersten P."/>
            <person name="St John F."/>
            <person name="Glasner J."/>
            <person name="Sabat G."/>
            <person name="Splinter BonDurant S."/>
            <person name="Syed K."/>
            <person name="Yadav J."/>
            <person name="Mgbeahuruike A.C."/>
            <person name="Kovalchuk A."/>
            <person name="Asiegbu F.O."/>
            <person name="Lackner G."/>
            <person name="Hoffmeister D."/>
            <person name="Rencoret J."/>
            <person name="Gutierrez A."/>
            <person name="Sun H."/>
            <person name="Lindquist E."/>
            <person name="Barry K."/>
            <person name="Riley R."/>
            <person name="Grigoriev I.V."/>
            <person name="Henrissat B."/>
            <person name="Kues U."/>
            <person name="Berka R.M."/>
            <person name="Martinez A.T."/>
            <person name="Covert S.F."/>
            <person name="Blanchette R.A."/>
            <person name="Cullen D."/>
        </authorList>
    </citation>
    <scope>NUCLEOTIDE SEQUENCE [LARGE SCALE GENOMIC DNA]</scope>
    <source>
        <strain evidence="2 3">11061_1 CR5-6</strain>
    </source>
</reference>
<dbReference type="PANTHER" id="PTHR38848:SF3">
    <property type="entry name" value="G-PROTEIN COUPLED RECEPTORS FAMILY 3 PROFILE DOMAIN-CONTAINING PROTEIN"/>
    <property type="match status" value="1"/>
</dbReference>
<keyword evidence="3" id="KW-1185">Reference proteome</keyword>
<dbReference type="HOGENOM" id="CLU_043698_4_1_1"/>
<dbReference type="EMBL" id="KN840445">
    <property type="protein sequence ID" value="KIP11552.1"/>
    <property type="molecule type" value="Genomic_DNA"/>
</dbReference>
<feature type="transmembrane region" description="Helical" evidence="1">
    <location>
        <begin position="73"/>
        <end position="96"/>
    </location>
</feature>
<evidence type="ECO:0000313" key="3">
    <source>
        <dbReference type="Proteomes" id="UP000053257"/>
    </source>
</evidence>
<name>A0A0C3SD67_PHLG1</name>
<feature type="transmembrane region" description="Helical" evidence="1">
    <location>
        <begin position="108"/>
        <end position="127"/>
    </location>
</feature>
<dbReference type="AlphaFoldDB" id="A0A0C3SD67"/>
<organism evidence="2 3">
    <name type="scientific">Phlebiopsis gigantea (strain 11061_1 CR5-6)</name>
    <name type="common">White-rot fungus</name>
    <name type="synonym">Peniophora gigantea</name>
    <dbReference type="NCBI Taxonomy" id="745531"/>
    <lineage>
        <taxon>Eukaryota</taxon>
        <taxon>Fungi</taxon>
        <taxon>Dikarya</taxon>
        <taxon>Basidiomycota</taxon>
        <taxon>Agaricomycotina</taxon>
        <taxon>Agaricomycetes</taxon>
        <taxon>Polyporales</taxon>
        <taxon>Phanerochaetaceae</taxon>
        <taxon>Phlebiopsis</taxon>
    </lineage>
</organism>
<feature type="transmembrane region" description="Helical" evidence="1">
    <location>
        <begin position="29"/>
        <end position="52"/>
    </location>
</feature>
<feature type="transmembrane region" description="Helical" evidence="1">
    <location>
        <begin position="189"/>
        <end position="209"/>
    </location>
</feature>
<dbReference type="PANTHER" id="PTHR38848">
    <property type="entry name" value="G-PROTEIN COUPLED RECEPTORS FAMILY 3 PROFILE DOMAIN-CONTAINING PROTEIN"/>
    <property type="match status" value="1"/>
</dbReference>
<dbReference type="OrthoDB" id="3210850at2759"/>
<feature type="transmembrane region" description="Helical" evidence="1">
    <location>
        <begin position="148"/>
        <end position="169"/>
    </location>
</feature>
<evidence type="ECO:0008006" key="4">
    <source>
        <dbReference type="Google" id="ProtNLM"/>
    </source>
</evidence>
<evidence type="ECO:0000313" key="2">
    <source>
        <dbReference type="EMBL" id="KIP11552.1"/>
    </source>
</evidence>
<protein>
    <recommendedName>
        <fullName evidence="4">G-protein coupled receptors family 1 profile domain-containing protein</fullName>
    </recommendedName>
</protein>
<gene>
    <name evidence="2" type="ORF">PHLGIDRAFT_124706</name>
</gene>
<feature type="transmembrane region" description="Helical" evidence="1">
    <location>
        <begin position="229"/>
        <end position="248"/>
    </location>
</feature>
<keyword evidence="1" id="KW-1133">Transmembrane helix</keyword>